<organism evidence="4 5">
    <name type="scientific">Adineta ricciae</name>
    <name type="common">Rotifer</name>
    <dbReference type="NCBI Taxonomy" id="249248"/>
    <lineage>
        <taxon>Eukaryota</taxon>
        <taxon>Metazoa</taxon>
        <taxon>Spiralia</taxon>
        <taxon>Gnathifera</taxon>
        <taxon>Rotifera</taxon>
        <taxon>Eurotatoria</taxon>
        <taxon>Bdelloidea</taxon>
        <taxon>Adinetida</taxon>
        <taxon>Adinetidae</taxon>
        <taxon>Adineta</taxon>
    </lineage>
</organism>
<dbReference type="Gene3D" id="3.10.20.90">
    <property type="entry name" value="Phosphatidylinositol 3-kinase Catalytic Subunit, Chain A, domain 1"/>
    <property type="match status" value="1"/>
</dbReference>
<dbReference type="EMBL" id="CAJNOR010003556">
    <property type="protein sequence ID" value="CAF1425463.1"/>
    <property type="molecule type" value="Genomic_DNA"/>
</dbReference>
<proteinExistence type="predicted"/>
<accession>A0A815N6I2</accession>
<protein>
    <recommendedName>
        <fullName evidence="2">Ubiquitin-like domain-containing protein</fullName>
    </recommendedName>
</protein>
<evidence type="ECO:0000259" key="2">
    <source>
        <dbReference type="PROSITE" id="PS50053"/>
    </source>
</evidence>
<dbReference type="Pfam" id="PF13881">
    <property type="entry name" value="Rad60-SLD_2"/>
    <property type="match status" value="1"/>
</dbReference>
<evidence type="ECO:0000313" key="5">
    <source>
        <dbReference type="Proteomes" id="UP000663828"/>
    </source>
</evidence>
<dbReference type="PANTHER" id="PTHR13169">
    <property type="entry name" value="UBIQUITIN-LIKE PROTEIN 3 HCG-1 PROTEIN"/>
    <property type="match status" value="1"/>
</dbReference>
<dbReference type="InterPro" id="IPR040015">
    <property type="entry name" value="UBL3-like"/>
</dbReference>
<dbReference type="OrthoDB" id="1043111at2759"/>
<keyword evidence="5" id="KW-1185">Reference proteome</keyword>
<dbReference type="EMBL" id="CAJNOJ010000115">
    <property type="protein sequence ID" value="CAF1143013.1"/>
    <property type="molecule type" value="Genomic_DNA"/>
</dbReference>
<dbReference type="PANTHER" id="PTHR13169:SF0">
    <property type="entry name" value="UBIQUITIN-LIKE PROTEIN 3"/>
    <property type="match status" value="1"/>
</dbReference>
<reference evidence="4" key="1">
    <citation type="submission" date="2021-02" db="EMBL/GenBank/DDBJ databases">
        <authorList>
            <person name="Nowell W R."/>
        </authorList>
    </citation>
    <scope>NUCLEOTIDE SEQUENCE</scope>
</reference>
<comment type="caution">
    <text evidence="4">The sequence shown here is derived from an EMBL/GenBank/DDBJ whole genome shotgun (WGS) entry which is preliminary data.</text>
</comment>
<evidence type="ECO:0000313" key="3">
    <source>
        <dbReference type="EMBL" id="CAF1143013.1"/>
    </source>
</evidence>
<feature type="region of interest" description="Disordered" evidence="1">
    <location>
        <begin position="91"/>
        <end position="128"/>
    </location>
</feature>
<dbReference type="Proteomes" id="UP000663852">
    <property type="component" value="Unassembled WGS sequence"/>
</dbReference>
<dbReference type="InterPro" id="IPR000626">
    <property type="entry name" value="Ubiquitin-like_dom"/>
</dbReference>
<dbReference type="SUPFAM" id="SSF54236">
    <property type="entry name" value="Ubiquitin-like"/>
    <property type="match status" value="1"/>
</dbReference>
<sequence length="137" mass="15340">MGTKSVSSDIINLKLILVSGKTAEFQFQPTTTAADIAKYVFENWPEGWAIEEKADRFEVLRLIYQGRFLHGNVTLSALHLQQGKTTVMHLVQREHLPEPTNGDQKRKHKHDNNQEEPPAQPLPSNSTSGCCDACSIL</sequence>
<evidence type="ECO:0000313" key="4">
    <source>
        <dbReference type="EMBL" id="CAF1425463.1"/>
    </source>
</evidence>
<dbReference type="PROSITE" id="PS50053">
    <property type="entry name" value="UBIQUITIN_2"/>
    <property type="match status" value="1"/>
</dbReference>
<gene>
    <name evidence="3" type="ORF">EDS130_LOCUS22194</name>
    <name evidence="4" type="ORF">XAT740_LOCUS35480</name>
</gene>
<feature type="domain" description="Ubiquitin-like" evidence="2">
    <location>
        <begin position="11"/>
        <end position="95"/>
    </location>
</feature>
<evidence type="ECO:0000256" key="1">
    <source>
        <dbReference type="SAM" id="MobiDB-lite"/>
    </source>
</evidence>
<dbReference type="Proteomes" id="UP000663828">
    <property type="component" value="Unassembled WGS sequence"/>
</dbReference>
<dbReference type="InterPro" id="IPR039540">
    <property type="entry name" value="UBL3-like_ubiquitin_dom"/>
</dbReference>
<dbReference type="AlphaFoldDB" id="A0A815N6I2"/>
<dbReference type="InterPro" id="IPR029071">
    <property type="entry name" value="Ubiquitin-like_domsf"/>
</dbReference>
<name>A0A815N6I2_ADIRI</name>